<feature type="region of interest" description="Disordered" evidence="1">
    <location>
        <begin position="1"/>
        <end position="25"/>
    </location>
</feature>
<reference evidence="3" key="1">
    <citation type="submission" date="2014-09" db="EMBL/GenBank/DDBJ databases">
        <authorList>
            <person name="Sauder A.B."/>
            <person name="McKenzie Q.R."/>
            <person name="Temple L.M."/>
            <person name="Alexis B.K."/>
            <person name="Al-Atrache Z."/>
            <person name="Lewis L.O."/>
            <person name="Loesser-Casey K.E."/>
            <person name="Mitchell K.J."/>
        </authorList>
    </citation>
    <scope>NUCLEOTIDE SEQUENCE [LARGE SCALE GENOMIC DNA]</scope>
</reference>
<accession>A0A024B0C6</accession>
<dbReference type="Proteomes" id="UP000026901">
    <property type="component" value="Segment"/>
</dbReference>
<dbReference type="KEGG" id="vg:19525517"/>
<dbReference type="GeneID" id="19525517"/>
<dbReference type="EMBL" id="KJ489398">
    <property type="protein sequence ID" value="AHZ09900.1"/>
    <property type="molecule type" value="Genomic_DNA"/>
</dbReference>
<name>A0A024B0C6_9CAUD</name>
<dbReference type="RefSeq" id="YP_009035697.1">
    <property type="nucleotide sequence ID" value="NC_024207.1"/>
</dbReference>
<keyword evidence="3" id="KW-1185">Reference proteome</keyword>
<proteinExistence type="predicted"/>
<organism evidence="2 3">
    <name type="scientific">Bacillus phage Evoli</name>
    <dbReference type="NCBI Taxonomy" id="1486658"/>
    <lineage>
        <taxon>Viruses</taxon>
        <taxon>Duplodnaviria</taxon>
        <taxon>Heunggongvirae</taxon>
        <taxon>Uroviricota</taxon>
        <taxon>Caudoviricetes</taxon>
        <taxon>Herelleviridae</taxon>
        <taxon>Bastillevirinae</taxon>
        <taxon>Bastillevirus</taxon>
        <taxon>Bastillevirus evoli</taxon>
    </lineage>
</organism>
<evidence type="ECO:0000256" key="1">
    <source>
        <dbReference type="SAM" id="MobiDB-lite"/>
    </source>
</evidence>
<evidence type="ECO:0000313" key="2">
    <source>
        <dbReference type="EMBL" id="AHZ09900.1"/>
    </source>
</evidence>
<evidence type="ECO:0000313" key="3">
    <source>
        <dbReference type="Proteomes" id="UP000026901"/>
    </source>
</evidence>
<sequence length="62" mass="6657">MTKGNHAMPNKGGKGMKRNQLTDSKLTGQAANATIQGANSSLILLHNKNKQKLGGNIIYEFC</sequence>
<protein>
    <submittedName>
        <fullName evidence="2">Uncharacterized protein</fullName>
    </submittedName>
</protein>